<organism evidence="1 2">
    <name type="scientific">Methanobrevibacter oralis</name>
    <dbReference type="NCBI Taxonomy" id="66851"/>
    <lineage>
        <taxon>Archaea</taxon>
        <taxon>Methanobacteriati</taxon>
        <taxon>Methanobacteriota</taxon>
        <taxon>Methanomada group</taxon>
        <taxon>Methanobacteria</taxon>
        <taxon>Methanobacteriales</taxon>
        <taxon>Methanobacteriaceae</taxon>
        <taxon>Methanobrevibacter</taxon>
    </lineage>
</organism>
<evidence type="ECO:0000313" key="1">
    <source>
        <dbReference type="EMBL" id="KZX13115.1"/>
    </source>
</evidence>
<dbReference type="Proteomes" id="UP000077428">
    <property type="component" value="Unassembled WGS sequence"/>
</dbReference>
<reference evidence="2" key="1">
    <citation type="journal article" date="2016" name="Genome Announc.">
        <title>Draft Genome Sequences of Methanobrevibacter curvatus DSM11111, Methanobrevibacter cuticularis DSM11139, Methanobrevibacter filiformis DSM11501, and Methanobrevibacter oralis DSM7256.</title>
        <authorList>
            <person name="Poehlein A."/>
            <person name="Seedorf H."/>
        </authorList>
    </citation>
    <scope>NUCLEOTIDE SEQUENCE [LARGE SCALE GENOMIC DNA]</scope>
    <source>
        <strain evidence="2">DSM 7256 / JCM 30027 / ZR</strain>
    </source>
</reference>
<gene>
    <name evidence="1" type="primary">yvdD</name>
    <name evidence="1" type="ORF">MBORA_08650</name>
</gene>
<dbReference type="PATRIC" id="fig|66851.6.peg.952"/>
<proteinExistence type="predicted"/>
<dbReference type="Pfam" id="PF03641">
    <property type="entry name" value="Lysine_decarbox"/>
    <property type="match status" value="1"/>
</dbReference>
<dbReference type="STRING" id="66851.MBORA_08650"/>
<protein>
    <submittedName>
        <fullName evidence="1">LOG family protein YvdD</fullName>
    </submittedName>
</protein>
<keyword evidence="2" id="KW-1185">Reference proteome</keyword>
<dbReference type="AlphaFoldDB" id="A0A162FHG6"/>
<dbReference type="GO" id="GO:0005829">
    <property type="term" value="C:cytosol"/>
    <property type="evidence" value="ECO:0007669"/>
    <property type="project" value="TreeGrafter"/>
</dbReference>
<accession>A0A162FHG6</accession>
<dbReference type="NCBIfam" id="TIGR00730">
    <property type="entry name" value="Rossman fold protein, TIGR00730 family"/>
    <property type="match status" value="1"/>
</dbReference>
<dbReference type="Gene3D" id="3.40.50.450">
    <property type="match status" value="1"/>
</dbReference>
<dbReference type="PANTHER" id="PTHR31223">
    <property type="entry name" value="LOG FAMILY PROTEIN YJL055W"/>
    <property type="match status" value="1"/>
</dbReference>
<dbReference type="SUPFAM" id="SSF102405">
    <property type="entry name" value="MCP/YpsA-like"/>
    <property type="match status" value="1"/>
</dbReference>
<dbReference type="InterPro" id="IPR031100">
    <property type="entry name" value="LOG_fam"/>
</dbReference>
<dbReference type="InterPro" id="IPR005269">
    <property type="entry name" value="LOG"/>
</dbReference>
<dbReference type="GO" id="GO:0009691">
    <property type="term" value="P:cytokinin biosynthetic process"/>
    <property type="evidence" value="ECO:0007669"/>
    <property type="project" value="InterPro"/>
</dbReference>
<comment type="caution">
    <text evidence="1">The sequence shown here is derived from an EMBL/GenBank/DDBJ whole genome shotgun (WGS) entry which is preliminary data.</text>
</comment>
<dbReference type="PANTHER" id="PTHR31223:SF70">
    <property type="entry name" value="LOG FAMILY PROTEIN YJL055W"/>
    <property type="match status" value="1"/>
</dbReference>
<evidence type="ECO:0000313" key="2">
    <source>
        <dbReference type="Proteomes" id="UP000077428"/>
    </source>
</evidence>
<dbReference type="GO" id="GO:0016799">
    <property type="term" value="F:hydrolase activity, hydrolyzing N-glycosyl compounds"/>
    <property type="evidence" value="ECO:0007669"/>
    <property type="project" value="TreeGrafter"/>
</dbReference>
<name>A0A162FHG6_METOA</name>
<dbReference type="EMBL" id="LWMU01000058">
    <property type="protein sequence ID" value="KZX13115.1"/>
    <property type="molecule type" value="Genomic_DNA"/>
</dbReference>
<sequence length="178" mass="20125">MMLMNICVYGSGSNKISEKYLNEGYELGLKIASKNHTLIFGGGKNGMMGATARGVSKNNGKTIGIAPNWISNFEEIYDECSEFIDVKTMDERKNEFLNNSDAFIITPGGLGTLDEFFEIITLKKLERHEKPIIIFNIDGYFDKMIEMLDEMENQGFLYENDNNLVKIANSADEVFNFL</sequence>